<dbReference type="SUPFAM" id="SSF51658">
    <property type="entry name" value="Xylose isomerase-like"/>
    <property type="match status" value="1"/>
</dbReference>
<keyword evidence="3" id="KW-1185">Reference proteome</keyword>
<evidence type="ECO:0000313" key="2">
    <source>
        <dbReference type="EMBL" id="TWT51226.1"/>
    </source>
</evidence>
<dbReference type="Pfam" id="PF01261">
    <property type="entry name" value="AP_endonuc_2"/>
    <property type="match status" value="1"/>
</dbReference>
<evidence type="ECO:0000259" key="1">
    <source>
        <dbReference type="Pfam" id="PF01261"/>
    </source>
</evidence>
<reference evidence="2 3" key="1">
    <citation type="submission" date="2019-02" db="EMBL/GenBank/DDBJ databases">
        <title>Deep-cultivation of Planctomycetes and their phenomic and genomic characterization uncovers novel biology.</title>
        <authorList>
            <person name="Wiegand S."/>
            <person name="Jogler M."/>
            <person name="Boedeker C."/>
            <person name="Pinto D."/>
            <person name="Vollmers J."/>
            <person name="Rivas-Marin E."/>
            <person name="Kohn T."/>
            <person name="Peeters S.H."/>
            <person name="Heuer A."/>
            <person name="Rast P."/>
            <person name="Oberbeckmann S."/>
            <person name="Bunk B."/>
            <person name="Jeske O."/>
            <person name="Meyerdierks A."/>
            <person name="Storesund J.E."/>
            <person name="Kallscheuer N."/>
            <person name="Luecker S."/>
            <person name="Lage O.M."/>
            <person name="Pohl T."/>
            <person name="Merkel B.J."/>
            <person name="Hornburger P."/>
            <person name="Mueller R.-W."/>
            <person name="Bruemmer F."/>
            <person name="Labrenz M."/>
            <person name="Spormann A.M."/>
            <person name="Op Den Camp H."/>
            <person name="Overmann J."/>
            <person name="Amann R."/>
            <person name="Jetten M.S.M."/>
            <person name="Mascher T."/>
            <person name="Medema M.H."/>
            <person name="Devos D.P."/>
            <person name="Kaster A.-K."/>
            <person name="Ovreas L."/>
            <person name="Rohde M."/>
            <person name="Galperin M.Y."/>
            <person name="Jogler C."/>
        </authorList>
    </citation>
    <scope>NUCLEOTIDE SEQUENCE [LARGE SCALE GENOMIC DNA]</scope>
    <source>
        <strain evidence="2 3">Pla22</strain>
    </source>
</reference>
<sequence>MKRRQFLNQSLCLSSMAFVAGSGGQSLLAREPIVRSGPPRFQLSLAAYSLRDYFEFNKGKRKPPRGDGPAIDMLGFLDYCVEHGFDAAELTSYFFPSDADDDYFRELKRQAFIRGMAISGTAIGNNFTVGKGENLDREIADAIAWIDKAALLGAPHIRFFAGTGWEVANHPKRIDEAIDALNVCAAHAASRGIFLGIENHGNLTVTQMLEIMKRVDSPWVGMNLDTGNFFSDTPYRDLVKCVPYAVNVQVKLTMQTPDKKRYPADLDRIGRILRYGGYQGFVVLEYEEDQPYQEIPGATEKLRQALSRQ</sequence>
<dbReference type="GO" id="GO:0016853">
    <property type="term" value="F:isomerase activity"/>
    <property type="evidence" value="ECO:0007669"/>
    <property type="project" value="UniProtKB-KW"/>
</dbReference>
<name>A0A5C5WKB8_9BACT</name>
<accession>A0A5C5WKB8</accession>
<dbReference type="EMBL" id="SJPI01000002">
    <property type="protein sequence ID" value="TWT51226.1"/>
    <property type="molecule type" value="Genomic_DNA"/>
</dbReference>
<dbReference type="AlphaFoldDB" id="A0A5C5WKB8"/>
<comment type="caution">
    <text evidence="2">The sequence shown here is derived from an EMBL/GenBank/DDBJ whole genome shotgun (WGS) entry which is preliminary data.</text>
</comment>
<feature type="domain" description="Xylose isomerase-like TIM barrel" evidence="1">
    <location>
        <begin position="77"/>
        <end position="294"/>
    </location>
</feature>
<dbReference type="Gene3D" id="3.20.20.150">
    <property type="entry name" value="Divalent-metal-dependent TIM barrel enzymes"/>
    <property type="match status" value="1"/>
</dbReference>
<evidence type="ECO:0000313" key="3">
    <source>
        <dbReference type="Proteomes" id="UP000316598"/>
    </source>
</evidence>
<dbReference type="Proteomes" id="UP000316598">
    <property type="component" value="Unassembled WGS sequence"/>
</dbReference>
<proteinExistence type="predicted"/>
<protein>
    <submittedName>
        <fullName evidence="2">Xylose isomerase-like TIM barrel</fullName>
    </submittedName>
</protein>
<dbReference type="PANTHER" id="PTHR12110:SF53">
    <property type="entry name" value="BLR5974 PROTEIN"/>
    <property type="match status" value="1"/>
</dbReference>
<dbReference type="InterPro" id="IPR036237">
    <property type="entry name" value="Xyl_isomerase-like_sf"/>
</dbReference>
<gene>
    <name evidence="2" type="ORF">Pla22_40030</name>
</gene>
<dbReference type="RefSeq" id="WP_146516314.1">
    <property type="nucleotide sequence ID" value="NZ_SJPI01000002.1"/>
</dbReference>
<dbReference type="OrthoDB" id="259215at2"/>
<dbReference type="InterPro" id="IPR013022">
    <property type="entry name" value="Xyl_isomerase-like_TIM-brl"/>
</dbReference>
<dbReference type="InterPro" id="IPR050312">
    <property type="entry name" value="IolE/XylAMocC-like"/>
</dbReference>
<keyword evidence="2" id="KW-0413">Isomerase</keyword>
<dbReference type="PANTHER" id="PTHR12110">
    <property type="entry name" value="HYDROXYPYRUVATE ISOMERASE"/>
    <property type="match status" value="1"/>
</dbReference>
<organism evidence="2 3">
    <name type="scientific">Rubripirellula amarantea</name>
    <dbReference type="NCBI Taxonomy" id="2527999"/>
    <lineage>
        <taxon>Bacteria</taxon>
        <taxon>Pseudomonadati</taxon>
        <taxon>Planctomycetota</taxon>
        <taxon>Planctomycetia</taxon>
        <taxon>Pirellulales</taxon>
        <taxon>Pirellulaceae</taxon>
        <taxon>Rubripirellula</taxon>
    </lineage>
</organism>